<dbReference type="Proteomes" id="UP000037727">
    <property type="component" value="Unassembled WGS sequence"/>
</dbReference>
<sequence>MIKSWKHKGLRKYYEKGTTAGIVAHHANRLDLLLNALDLASCLNDLSLPSFQLHPLTGDRKGIWAVSVSGNWRLTFEFNDGDVYTYGFQDASRRQRSESPGA</sequence>
<dbReference type="InterPro" id="IPR035093">
    <property type="entry name" value="RelE/ParE_toxin_dom_sf"/>
</dbReference>
<keyword evidence="3" id="KW-1185">Reference proteome</keyword>
<dbReference type="Gene3D" id="3.30.2310.20">
    <property type="entry name" value="RelE-like"/>
    <property type="match status" value="1"/>
</dbReference>
<dbReference type="PANTHER" id="PTHR40266">
    <property type="entry name" value="TOXIN HIGB-1"/>
    <property type="match status" value="1"/>
</dbReference>
<name>A0A5B0X382_9GAMM</name>
<dbReference type="STRING" id="880156.AM629_14070"/>
<organism evidence="1 4">
    <name type="scientific">Photorhabdus heterorhabditis</name>
    <dbReference type="NCBI Taxonomy" id="880156"/>
    <lineage>
        <taxon>Bacteria</taxon>
        <taxon>Pseudomonadati</taxon>
        <taxon>Pseudomonadota</taxon>
        <taxon>Gammaproteobacteria</taxon>
        <taxon>Enterobacterales</taxon>
        <taxon>Morganellaceae</taxon>
        <taxon>Photorhabdus</taxon>
    </lineage>
</organism>
<gene>
    <name evidence="2" type="ORF">AM629_14070</name>
    <name evidence="1" type="ORF">F0L16_07935</name>
</gene>
<proteinExistence type="predicted"/>
<dbReference type="Pfam" id="PF05015">
    <property type="entry name" value="HigB-like_toxin"/>
    <property type="match status" value="1"/>
</dbReference>
<dbReference type="EMBL" id="LJCS01000041">
    <property type="protein sequence ID" value="KOY61413.1"/>
    <property type="molecule type" value="Genomic_DNA"/>
</dbReference>
<dbReference type="Proteomes" id="UP000322184">
    <property type="component" value="Unassembled WGS sequence"/>
</dbReference>
<dbReference type="PANTHER" id="PTHR40266:SF2">
    <property type="entry name" value="TOXIN HIGB-1"/>
    <property type="match status" value="1"/>
</dbReference>
<comment type="caution">
    <text evidence="1">The sequence shown here is derived from an EMBL/GenBank/DDBJ whole genome shotgun (WGS) entry which is preliminary data.</text>
</comment>
<protein>
    <submittedName>
        <fullName evidence="1">Killer protein</fullName>
    </submittedName>
</protein>
<evidence type="ECO:0000313" key="2">
    <source>
        <dbReference type="EMBL" id="KOY61413.1"/>
    </source>
</evidence>
<evidence type="ECO:0000313" key="3">
    <source>
        <dbReference type="Proteomes" id="UP000037727"/>
    </source>
</evidence>
<dbReference type="RefSeq" id="WP_054479911.1">
    <property type="nucleotide sequence ID" value="NZ_CAWMRL010000041.1"/>
</dbReference>
<reference evidence="1 4" key="2">
    <citation type="submission" date="2019-09" db="EMBL/GenBank/DDBJ databases">
        <title>Whole genome sequence of Photorhabdus heterorhabditis strain ETL (Enterobacteriales: Enterobacteriaceae) a bacterial symbiont of Heterorhabditis zealandica strain ETL (Rhabditida: Heterorhabditidae).</title>
        <authorList>
            <person name="Lulamba T.E."/>
            <person name="Serepa-Dlamini M.H."/>
        </authorList>
    </citation>
    <scope>NUCLEOTIDE SEQUENCE [LARGE SCALE GENOMIC DNA]</scope>
    <source>
        <strain evidence="1 4">ETL</strain>
    </source>
</reference>
<dbReference type="EMBL" id="VTUW01000010">
    <property type="protein sequence ID" value="KAA1193007.1"/>
    <property type="molecule type" value="Genomic_DNA"/>
</dbReference>
<dbReference type="AlphaFoldDB" id="A0A5B0X382"/>
<evidence type="ECO:0000313" key="1">
    <source>
        <dbReference type="EMBL" id="KAA1193007.1"/>
    </source>
</evidence>
<reference evidence="2 3" key="1">
    <citation type="submission" date="2015-09" db="EMBL/GenBank/DDBJ databases">
        <title>Draft genome sequence and assembly of Photorhabdus sp. VMG, a bacterial symbiont associated with Heterorhabditis zealandica.</title>
        <authorList>
            <person name="Naidoo S."/>
            <person name="Featherston J."/>
            <person name="Mothupi B."/>
            <person name="Gray V.M."/>
        </authorList>
    </citation>
    <scope>NUCLEOTIDE SEQUENCE [LARGE SCALE GENOMIC DNA]</scope>
    <source>
        <strain evidence="2 3">VMG</strain>
    </source>
</reference>
<evidence type="ECO:0000313" key="4">
    <source>
        <dbReference type="Proteomes" id="UP000322184"/>
    </source>
</evidence>
<dbReference type="InterPro" id="IPR007711">
    <property type="entry name" value="HigB-1"/>
</dbReference>
<dbReference type="OrthoDB" id="9801102at2"/>
<accession>A0A5B0X382</accession>
<dbReference type="SUPFAM" id="SSF143011">
    <property type="entry name" value="RelE-like"/>
    <property type="match status" value="1"/>
</dbReference>